<dbReference type="InterPro" id="IPR057238">
    <property type="entry name" value="DUF7916"/>
</dbReference>
<organism evidence="2 3">
    <name type="scientific">Allocoprobacillus halotolerans</name>
    <dbReference type="NCBI Taxonomy" id="2944914"/>
    <lineage>
        <taxon>Bacteria</taxon>
        <taxon>Bacillati</taxon>
        <taxon>Bacillota</taxon>
        <taxon>Erysipelotrichia</taxon>
        <taxon>Erysipelotrichales</taxon>
        <taxon>Erysipelotrichaceae</taxon>
        <taxon>Allocoprobacillus</taxon>
    </lineage>
</organism>
<evidence type="ECO:0000259" key="1">
    <source>
        <dbReference type="Pfam" id="PF25509"/>
    </source>
</evidence>
<name>A0ABY5I494_9FIRM</name>
<evidence type="ECO:0000313" key="2">
    <source>
        <dbReference type="EMBL" id="UTY40174.1"/>
    </source>
</evidence>
<keyword evidence="3" id="KW-1185">Reference proteome</keyword>
<accession>A0ABY5I494</accession>
<dbReference type="Pfam" id="PF25509">
    <property type="entry name" value="DUF7916"/>
    <property type="match status" value="1"/>
</dbReference>
<protein>
    <recommendedName>
        <fullName evidence="1">DUF7916 domain-containing protein</fullName>
    </recommendedName>
</protein>
<dbReference type="RefSeq" id="WP_290141600.1">
    <property type="nucleotide sequence ID" value="NZ_CP101620.1"/>
</dbReference>
<gene>
    <name evidence="2" type="ORF">NMU03_05080</name>
</gene>
<dbReference type="EMBL" id="CP101620">
    <property type="protein sequence ID" value="UTY40174.1"/>
    <property type="molecule type" value="Genomic_DNA"/>
</dbReference>
<feature type="domain" description="DUF7916" evidence="1">
    <location>
        <begin position="8"/>
        <end position="302"/>
    </location>
</feature>
<proteinExistence type="predicted"/>
<dbReference type="Proteomes" id="UP001060112">
    <property type="component" value="Chromosome"/>
</dbReference>
<dbReference type="SUPFAM" id="SSF51395">
    <property type="entry name" value="FMN-linked oxidoreductases"/>
    <property type="match status" value="1"/>
</dbReference>
<reference evidence="2" key="1">
    <citation type="submission" date="2022-07" db="EMBL/GenBank/DDBJ databases">
        <title>Faecal culturing of patients with breast cancer.</title>
        <authorList>
            <person name="Teng N.M.Y."/>
            <person name="Kiu R."/>
            <person name="Evans R."/>
            <person name="Baker D.J."/>
            <person name="Zenner C."/>
            <person name="Robinson S.D."/>
            <person name="Hall L.J."/>
        </authorList>
    </citation>
    <scope>NUCLEOTIDE SEQUENCE</scope>
    <source>
        <strain evidence="2">LH1062</strain>
    </source>
</reference>
<evidence type="ECO:0000313" key="3">
    <source>
        <dbReference type="Proteomes" id="UP001060112"/>
    </source>
</evidence>
<sequence length="303" mass="33561">MAQLNPRRSVLNDVTNPELAQAMGADMIMVNGYSMNKDEVFIAPNDVAPARSDWMIQEYQGKEKGWTNKTIRLKELKNYIDIPIGIYLETGQSQTFEEQEVTTYGWKNIPKGRQALQQNFALLKEEGADFVVLAGNPGSGVTYENIIQATQMCKDIVKDDILIFAGKWEDGNIEPVLGDPQLGLEKSKEIIQRLIDAGADCITLPMPGARFGIATEDLRELVTFIHTYKPGTLALSFLDGSVEGSDQDTIRLCTIESKKTGADIHAIGDAGLNGMSIPEDIYQMALTAKGRRLTWKRMAGSRR</sequence>